<organism evidence="2 3">
    <name type="scientific">Heterorhabditis bacteriophora</name>
    <name type="common">Entomopathogenic nematode worm</name>
    <dbReference type="NCBI Taxonomy" id="37862"/>
    <lineage>
        <taxon>Eukaryota</taxon>
        <taxon>Metazoa</taxon>
        <taxon>Ecdysozoa</taxon>
        <taxon>Nematoda</taxon>
        <taxon>Chromadorea</taxon>
        <taxon>Rhabditida</taxon>
        <taxon>Rhabditina</taxon>
        <taxon>Rhabditomorpha</taxon>
        <taxon>Strongyloidea</taxon>
        <taxon>Heterorhabditidae</taxon>
        <taxon>Heterorhabditis</taxon>
    </lineage>
</organism>
<dbReference type="AlphaFoldDB" id="A0A1I7W5Z2"/>
<evidence type="ECO:0000256" key="1">
    <source>
        <dbReference type="SAM" id="MobiDB-lite"/>
    </source>
</evidence>
<evidence type="ECO:0000313" key="3">
    <source>
        <dbReference type="WBParaSite" id="Hba_00023"/>
    </source>
</evidence>
<keyword evidence="2" id="KW-1185">Reference proteome</keyword>
<name>A0A1I7W5Z2_HETBA</name>
<feature type="region of interest" description="Disordered" evidence="1">
    <location>
        <begin position="1"/>
        <end position="20"/>
    </location>
</feature>
<reference evidence="3" key="1">
    <citation type="submission" date="2016-11" db="UniProtKB">
        <authorList>
            <consortium name="WormBaseParasite"/>
        </authorList>
    </citation>
    <scope>IDENTIFICATION</scope>
</reference>
<evidence type="ECO:0000313" key="2">
    <source>
        <dbReference type="Proteomes" id="UP000095283"/>
    </source>
</evidence>
<protein>
    <submittedName>
        <fullName evidence="3">Cation_ATPase_N domain-containing protein</fullName>
    </submittedName>
</protein>
<proteinExistence type="predicted"/>
<accession>A0A1I7W5Z2</accession>
<dbReference type="Proteomes" id="UP000095283">
    <property type="component" value="Unplaced"/>
</dbReference>
<dbReference type="WBParaSite" id="Hba_00023">
    <property type="protein sequence ID" value="Hba_00023"/>
    <property type="gene ID" value="Hba_00023"/>
</dbReference>
<sequence>MSQRGATSEDIPEVPLSSKGTLAISGKSGPVQGLMQTHPHGATYDELVSKVESNGLKREHVSHLVVLLILTMMEKIVNVDCLIFFSANLCSRSTCVIILNNC</sequence>